<comment type="similarity">
    <text evidence="4">In the C-terminal section; belongs to the glycosyl hydrolase 73 family.</text>
</comment>
<dbReference type="Proteomes" id="UP000185639">
    <property type="component" value="Unassembled WGS sequence"/>
</dbReference>
<dbReference type="FunFam" id="2.10.70.40:FF:000001">
    <property type="entry name" value="Flagellar assembly peptidoglycan hydrolase FlgJ"/>
    <property type="match status" value="1"/>
</dbReference>
<keyword evidence="8" id="KW-0378">Hydrolase</keyword>
<keyword evidence="6" id="KW-0574">Periplasm</keyword>
<evidence type="ECO:0000256" key="7">
    <source>
        <dbReference type="ARBA" id="ARBA00022795"/>
    </source>
</evidence>
<dbReference type="EMBL" id="FTOH01000004">
    <property type="protein sequence ID" value="SIS75479.1"/>
    <property type="molecule type" value="Genomic_DNA"/>
</dbReference>
<dbReference type="RefSeq" id="WP_076514988.1">
    <property type="nucleotide sequence ID" value="NZ_FTOH01000004.1"/>
</dbReference>
<evidence type="ECO:0000256" key="2">
    <source>
        <dbReference type="ARBA" id="ARBA00004418"/>
    </source>
</evidence>
<dbReference type="AlphaFoldDB" id="A0A1N7LNW1"/>
<dbReference type="PANTHER" id="PTHR33308">
    <property type="entry name" value="PEPTIDOGLYCAN HYDROLASE FLGJ"/>
    <property type="match status" value="1"/>
</dbReference>
<comment type="function">
    <text evidence="1">Flagellum-specific muramidase which hydrolyzes the peptidoglycan layer to assemble the rod structure in the periplasmic space.</text>
</comment>
<accession>A0A1N7LNW1</accession>
<evidence type="ECO:0000256" key="8">
    <source>
        <dbReference type="ARBA" id="ARBA00022801"/>
    </source>
</evidence>
<keyword evidence="14" id="KW-0966">Cell projection</keyword>
<comment type="subcellular location">
    <subcellularLocation>
        <location evidence="2">Periplasm</location>
    </subcellularLocation>
</comment>
<name>A0A1N7LNW1_9GAMM</name>
<dbReference type="GO" id="GO:0071973">
    <property type="term" value="P:bacterial-type flagellum-dependent cell motility"/>
    <property type="evidence" value="ECO:0007669"/>
    <property type="project" value="TreeGrafter"/>
</dbReference>
<evidence type="ECO:0000256" key="5">
    <source>
        <dbReference type="ARBA" id="ARBA00013433"/>
    </source>
</evidence>
<evidence type="ECO:0000256" key="9">
    <source>
        <dbReference type="ARBA" id="ARBA00023295"/>
    </source>
</evidence>
<evidence type="ECO:0000256" key="10">
    <source>
        <dbReference type="ARBA" id="ARBA00023316"/>
    </source>
</evidence>
<dbReference type="Pfam" id="PF01832">
    <property type="entry name" value="Glucosaminidase"/>
    <property type="match status" value="1"/>
</dbReference>
<dbReference type="InterPro" id="IPR002901">
    <property type="entry name" value="MGlyc_endo_b_GlcNAc-like_dom"/>
</dbReference>
<evidence type="ECO:0000256" key="6">
    <source>
        <dbReference type="ARBA" id="ARBA00022764"/>
    </source>
</evidence>
<dbReference type="GO" id="GO:0042597">
    <property type="term" value="C:periplasmic space"/>
    <property type="evidence" value="ECO:0007669"/>
    <property type="project" value="UniProtKB-SubCell"/>
</dbReference>
<evidence type="ECO:0000256" key="11">
    <source>
        <dbReference type="ARBA" id="ARBA00030835"/>
    </source>
</evidence>
<protein>
    <recommendedName>
        <fullName evidence="5">Peptidoglycan hydrolase FlgJ</fullName>
    </recommendedName>
    <alternativeName>
        <fullName evidence="11">Muramidase FlgJ</fullName>
    </alternativeName>
</protein>
<dbReference type="Pfam" id="PF10135">
    <property type="entry name" value="Rod-binding"/>
    <property type="match status" value="1"/>
</dbReference>
<reference evidence="15" key="1">
    <citation type="submission" date="2017-01" db="EMBL/GenBank/DDBJ databases">
        <authorList>
            <person name="Varghese N."/>
            <person name="Submissions S."/>
        </authorList>
    </citation>
    <scope>NUCLEOTIDE SEQUENCE [LARGE SCALE GENOMIC DNA]</scope>
    <source>
        <strain evidence="15">DSM 24913</strain>
    </source>
</reference>
<proteinExistence type="inferred from homology"/>
<dbReference type="GO" id="GO:0071555">
    <property type="term" value="P:cell wall organization"/>
    <property type="evidence" value="ECO:0007669"/>
    <property type="project" value="UniProtKB-KW"/>
</dbReference>
<feature type="domain" description="Mannosyl-glycoprotein endo-beta-N-acetylglucosamidase-like" evidence="13">
    <location>
        <begin position="167"/>
        <end position="323"/>
    </location>
</feature>
<evidence type="ECO:0000313" key="14">
    <source>
        <dbReference type="EMBL" id="SIS75479.1"/>
    </source>
</evidence>
<feature type="region of interest" description="Disordered" evidence="12">
    <location>
        <begin position="136"/>
        <end position="170"/>
    </location>
</feature>
<evidence type="ECO:0000256" key="1">
    <source>
        <dbReference type="ARBA" id="ARBA00002954"/>
    </source>
</evidence>
<keyword evidence="10" id="KW-0961">Cell wall biogenesis/degradation</keyword>
<sequence length="340" mass="37443">MIQNSHNAANVFTDINGLQGIRALGKSDQDAALKEVAKQFESMFVSMMLKSMRDASDVFSEDSLFSSPEADFYQNMYDDQMAVSLTEGEGTGLAEVIHRQLMSQYGMNLDATGKVDQSQIFDRRFTGISQTIKRVEEELDKLPERPVPVDESTSEDEQSATTGSGTKGQSFASPAEFVAAVYPYAERVGADLGVDPKAIVAQAALETGWGKYTIKGEDGRPSNNLFGIKADSRWSGDVVSIQTHEYRQGVKVNEQADFRSYASLEDGLQDYANFLRDSTRYQSAINEQSSGETYGHALQQGGYATDPNYGNKVERIYNGDLLNNTLNRMLNATTLENQDG</sequence>
<keyword evidence="15" id="KW-1185">Reference proteome</keyword>
<feature type="compositionally biased region" description="Basic and acidic residues" evidence="12">
    <location>
        <begin position="136"/>
        <end position="148"/>
    </location>
</feature>
<dbReference type="SMART" id="SM00047">
    <property type="entry name" value="LYZ2"/>
    <property type="match status" value="1"/>
</dbReference>
<dbReference type="GO" id="GO:0004040">
    <property type="term" value="F:amidase activity"/>
    <property type="evidence" value="ECO:0007669"/>
    <property type="project" value="InterPro"/>
</dbReference>
<dbReference type="Gene3D" id="2.10.70.40">
    <property type="entry name" value="peptidoglycan hydrolase"/>
    <property type="match status" value="1"/>
</dbReference>
<keyword evidence="9" id="KW-0326">Glycosidase</keyword>
<dbReference type="InterPro" id="IPR019301">
    <property type="entry name" value="Flagellar_prot_FlgJ_N"/>
</dbReference>
<gene>
    <name evidence="14" type="ORF">SAMN05421686_104118</name>
</gene>
<evidence type="ECO:0000259" key="13">
    <source>
        <dbReference type="SMART" id="SM00047"/>
    </source>
</evidence>
<dbReference type="InterPro" id="IPR051056">
    <property type="entry name" value="Glycosyl_Hydrolase_73"/>
</dbReference>
<dbReference type="GO" id="GO:0044780">
    <property type="term" value="P:bacterial-type flagellum assembly"/>
    <property type="evidence" value="ECO:0007669"/>
    <property type="project" value="InterPro"/>
</dbReference>
<evidence type="ECO:0000256" key="4">
    <source>
        <dbReference type="ARBA" id="ARBA00007974"/>
    </source>
</evidence>
<dbReference type="InterPro" id="IPR013377">
    <property type="entry name" value="FlgJ"/>
</dbReference>
<evidence type="ECO:0000256" key="12">
    <source>
        <dbReference type="SAM" id="MobiDB-lite"/>
    </source>
</evidence>
<evidence type="ECO:0000313" key="15">
    <source>
        <dbReference type="Proteomes" id="UP000185639"/>
    </source>
</evidence>
<comment type="similarity">
    <text evidence="3">In the N-terminal section; belongs to the FlgJ family.</text>
</comment>
<dbReference type="STRING" id="484498.SAMN05421686_104118"/>
<dbReference type="OrthoDB" id="289937at2"/>
<dbReference type="PANTHER" id="PTHR33308:SF9">
    <property type="entry name" value="PEPTIDOGLYCAN HYDROLASE FLGJ"/>
    <property type="match status" value="1"/>
</dbReference>
<keyword evidence="14" id="KW-0282">Flagellum</keyword>
<keyword evidence="14" id="KW-0969">Cilium</keyword>
<dbReference type="GO" id="GO:0016798">
    <property type="term" value="F:hydrolase activity, acting on glycosyl bonds"/>
    <property type="evidence" value="ECO:0007669"/>
    <property type="project" value="UniProtKB-KW"/>
</dbReference>
<keyword evidence="7" id="KW-1005">Bacterial flagellum biogenesis</keyword>
<evidence type="ECO:0000256" key="3">
    <source>
        <dbReference type="ARBA" id="ARBA00006880"/>
    </source>
</evidence>
<organism evidence="14 15">
    <name type="scientific">Thalassolituus maritimus</name>
    <dbReference type="NCBI Taxonomy" id="484498"/>
    <lineage>
        <taxon>Bacteria</taxon>
        <taxon>Pseudomonadati</taxon>
        <taxon>Pseudomonadota</taxon>
        <taxon>Gammaproteobacteria</taxon>
        <taxon>Oceanospirillales</taxon>
        <taxon>Oceanospirillaceae</taxon>
        <taxon>Thalassolituus</taxon>
    </lineage>
</organism>
<feature type="compositionally biased region" description="Polar residues" evidence="12">
    <location>
        <begin position="159"/>
        <end position="170"/>
    </location>
</feature>
<dbReference type="NCBIfam" id="TIGR02541">
    <property type="entry name" value="flagell_FlgJ"/>
    <property type="match status" value="1"/>
</dbReference>
<dbReference type="Gene3D" id="1.10.530.10">
    <property type="match status" value="1"/>
</dbReference>